<keyword evidence="1" id="KW-0472">Membrane</keyword>
<dbReference type="AlphaFoldDB" id="A0AAP0WP89"/>
<sequence>MEKPSWVCTLVTQVSLCLALFLAFNMGSLQSKSMYHRRNGGKPHDLYFISVRGGFRPLKQQTHLLKQIEKVAKAYKAKFVVNISELGEDDPLTQNGTWHFSPFIVPWYTTGASKGKEAGYFLKQIKIPYGKTLDIIAIDTESLQDFMLMGPSTGIENTQLHWLTRTLDATNSNWRIVVGFNSLAVCEENKNQTEANKVYEPLHQIFPKFGVNVYLGAQGCTNYARQSSIVYIGNPGPMDNKAYFTSVNGRSVFTKEMIDGFLLHRVSSLEIVGIQCFLLLILDLFQLVVLLMYLCLT</sequence>
<evidence type="ECO:0000313" key="3">
    <source>
        <dbReference type="Proteomes" id="UP001415857"/>
    </source>
</evidence>
<gene>
    <name evidence="2" type="ORF">L1049_022628</name>
</gene>
<dbReference type="Gene3D" id="3.60.21.10">
    <property type="match status" value="1"/>
</dbReference>
<protein>
    <submittedName>
        <fullName evidence="2">Uncharacterized protein</fullName>
    </submittedName>
</protein>
<name>A0AAP0WP89_LIQFO</name>
<evidence type="ECO:0000313" key="2">
    <source>
        <dbReference type="EMBL" id="KAK9275364.1"/>
    </source>
</evidence>
<dbReference type="PANTHER" id="PTHR32254">
    <property type="entry name" value="EXPRESSED PROTEIN"/>
    <property type="match status" value="1"/>
</dbReference>
<feature type="transmembrane region" description="Helical" evidence="1">
    <location>
        <begin position="277"/>
        <end position="296"/>
    </location>
</feature>
<reference evidence="2 3" key="1">
    <citation type="journal article" date="2024" name="Plant J.">
        <title>Genome sequences and population genomics reveal climatic adaptation and genomic divergence between two closely related sweetgum species.</title>
        <authorList>
            <person name="Xu W.Q."/>
            <person name="Ren C.Q."/>
            <person name="Zhang X.Y."/>
            <person name="Comes H.P."/>
            <person name="Liu X.H."/>
            <person name="Li Y.G."/>
            <person name="Kettle C.J."/>
            <person name="Jalonen R."/>
            <person name="Gaisberger H."/>
            <person name="Ma Y.Z."/>
            <person name="Qiu Y.X."/>
        </authorList>
    </citation>
    <scope>NUCLEOTIDE SEQUENCE [LARGE SCALE GENOMIC DNA]</scope>
    <source>
        <strain evidence="2">Hangzhou</strain>
    </source>
</reference>
<organism evidence="2 3">
    <name type="scientific">Liquidambar formosana</name>
    <name type="common">Formosan gum</name>
    <dbReference type="NCBI Taxonomy" id="63359"/>
    <lineage>
        <taxon>Eukaryota</taxon>
        <taxon>Viridiplantae</taxon>
        <taxon>Streptophyta</taxon>
        <taxon>Embryophyta</taxon>
        <taxon>Tracheophyta</taxon>
        <taxon>Spermatophyta</taxon>
        <taxon>Magnoliopsida</taxon>
        <taxon>eudicotyledons</taxon>
        <taxon>Gunneridae</taxon>
        <taxon>Pentapetalae</taxon>
        <taxon>Saxifragales</taxon>
        <taxon>Altingiaceae</taxon>
        <taxon>Liquidambar</taxon>
    </lineage>
</organism>
<comment type="caution">
    <text evidence="2">The sequence shown here is derived from an EMBL/GenBank/DDBJ whole genome shotgun (WGS) entry which is preliminary data.</text>
</comment>
<keyword evidence="1" id="KW-0812">Transmembrane</keyword>
<dbReference type="PANTHER" id="PTHR32254:SF5">
    <property type="entry name" value="CALCINEURIN-LIKE METALLO-PHOSPHOESTERASE SUPERFAMILY PROTEIN"/>
    <property type="match status" value="1"/>
</dbReference>
<keyword evidence="3" id="KW-1185">Reference proteome</keyword>
<dbReference type="EMBL" id="JBBPBK010000011">
    <property type="protein sequence ID" value="KAK9275364.1"/>
    <property type="molecule type" value="Genomic_DNA"/>
</dbReference>
<accession>A0AAP0WP89</accession>
<keyword evidence="1" id="KW-1133">Transmembrane helix</keyword>
<dbReference type="SUPFAM" id="SSF56300">
    <property type="entry name" value="Metallo-dependent phosphatases"/>
    <property type="match status" value="1"/>
</dbReference>
<evidence type="ECO:0000256" key="1">
    <source>
        <dbReference type="SAM" id="Phobius"/>
    </source>
</evidence>
<dbReference type="Proteomes" id="UP001415857">
    <property type="component" value="Unassembled WGS sequence"/>
</dbReference>
<proteinExistence type="predicted"/>
<dbReference type="InterPro" id="IPR029052">
    <property type="entry name" value="Metallo-depent_PP-like"/>
</dbReference>